<name>A0A6P3ZPQ9_ZIZJJ</name>
<dbReference type="RefSeq" id="XP_015881377.3">
    <property type="nucleotide sequence ID" value="XM_016025891.3"/>
</dbReference>
<dbReference type="KEGG" id="zju:107417278"/>
<evidence type="ECO:0000256" key="6">
    <source>
        <dbReference type="ARBA" id="ARBA00023136"/>
    </source>
</evidence>
<evidence type="ECO:0000256" key="5">
    <source>
        <dbReference type="ARBA" id="ARBA00022989"/>
    </source>
</evidence>
<dbReference type="GO" id="GO:0016020">
    <property type="term" value="C:membrane"/>
    <property type="evidence" value="ECO:0007669"/>
    <property type="project" value="UniProtKB-SubCell"/>
</dbReference>
<feature type="domain" description="Trichome birefringence-like C-terminal" evidence="8">
    <location>
        <begin position="92"/>
        <end position="348"/>
    </location>
</feature>
<keyword evidence="5" id="KW-1133">Transmembrane helix</keyword>
<dbReference type="GeneID" id="107417278"/>
<keyword evidence="7" id="KW-0732">Signal</keyword>
<proteinExistence type="inferred from homology"/>
<dbReference type="PANTHER" id="PTHR32285">
    <property type="entry name" value="PROTEIN TRICHOME BIREFRINGENCE-LIKE 9-RELATED"/>
    <property type="match status" value="1"/>
</dbReference>
<dbReference type="GO" id="GO:0016413">
    <property type="term" value="F:O-acetyltransferase activity"/>
    <property type="evidence" value="ECO:0007669"/>
    <property type="project" value="InterPro"/>
</dbReference>
<sequence>MGAFCSSVVVLLLMMLFVDQVYGKQNDKNEFERSSANKGCDIYEGKWVYDDSYPLYNSSRCNFINFIFDCQKNGRPDTNYLKYRWQPYACNLPSFDGEDFLKRFKNKRIMFIGDSISLNQWQSLACMIIQTAMLDSADYTLERIRAVSTFTFLNHNVSLLFHRKAYLVDIVEKRYGKVLELQKISGGMWKQMDVLVFNSWHWWTFSPAKRKWDLIFDRHKLYRHMGQLVSYEKALNTWAGWVDEEVDKKIKVFFQGISPSTKKRNCYKEKGPLNGPAYPEGKPQAEVIVEKVLKSMSKEVHLLHITSLSQKRTDAHPSIYANANHTSMDCLHWCLPGLPDTWNNLLYAELIRI</sequence>
<feature type="chain" id="PRO_5045313102" evidence="7">
    <location>
        <begin position="24"/>
        <end position="353"/>
    </location>
</feature>
<evidence type="ECO:0000313" key="11">
    <source>
        <dbReference type="RefSeq" id="XP_015881377.3"/>
    </source>
</evidence>
<gene>
    <name evidence="11" type="primary">LOC107417278</name>
</gene>
<dbReference type="AlphaFoldDB" id="A0A6P3ZPQ9"/>
<dbReference type="Pfam" id="PF13839">
    <property type="entry name" value="PC-Esterase"/>
    <property type="match status" value="1"/>
</dbReference>
<dbReference type="InterPro" id="IPR026057">
    <property type="entry name" value="TBL_C"/>
</dbReference>
<evidence type="ECO:0000256" key="3">
    <source>
        <dbReference type="ARBA" id="ARBA00022692"/>
    </source>
</evidence>
<keyword evidence="6" id="KW-0472">Membrane</keyword>
<evidence type="ECO:0000256" key="4">
    <source>
        <dbReference type="ARBA" id="ARBA00022968"/>
    </source>
</evidence>
<reference evidence="11" key="1">
    <citation type="submission" date="2025-08" db="UniProtKB">
        <authorList>
            <consortium name="RefSeq"/>
        </authorList>
    </citation>
    <scope>IDENTIFICATION</scope>
    <source>
        <tissue evidence="11">Seedling</tissue>
    </source>
</reference>
<comment type="similarity">
    <text evidence="2">Belongs to the PC-esterase family. TBL subfamily.</text>
</comment>
<feature type="domain" description="Trichome birefringence-like N-terminal" evidence="9">
    <location>
        <begin position="39"/>
        <end position="91"/>
    </location>
</feature>
<evidence type="ECO:0000256" key="1">
    <source>
        <dbReference type="ARBA" id="ARBA00004167"/>
    </source>
</evidence>
<dbReference type="GO" id="GO:0005794">
    <property type="term" value="C:Golgi apparatus"/>
    <property type="evidence" value="ECO:0007669"/>
    <property type="project" value="TreeGrafter"/>
</dbReference>
<dbReference type="Proteomes" id="UP001652623">
    <property type="component" value="Chromosome 4"/>
</dbReference>
<dbReference type="Pfam" id="PF14416">
    <property type="entry name" value="PMR5N"/>
    <property type="match status" value="1"/>
</dbReference>
<comment type="subcellular location">
    <subcellularLocation>
        <location evidence="1">Membrane</location>
        <topology evidence="1">Single-pass membrane protein</topology>
    </subcellularLocation>
</comment>
<evidence type="ECO:0000256" key="7">
    <source>
        <dbReference type="SAM" id="SignalP"/>
    </source>
</evidence>
<keyword evidence="4" id="KW-0735">Signal-anchor</keyword>
<organism evidence="10 11">
    <name type="scientific">Ziziphus jujuba</name>
    <name type="common">Chinese jujube</name>
    <name type="synonym">Ziziphus sativa</name>
    <dbReference type="NCBI Taxonomy" id="326968"/>
    <lineage>
        <taxon>Eukaryota</taxon>
        <taxon>Viridiplantae</taxon>
        <taxon>Streptophyta</taxon>
        <taxon>Embryophyta</taxon>
        <taxon>Tracheophyta</taxon>
        <taxon>Spermatophyta</taxon>
        <taxon>Magnoliopsida</taxon>
        <taxon>eudicotyledons</taxon>
        <taxon>Gunneridae</taxon>
        <taxon>Pentapetalae</taxon>
        <taxon>rosids</taxon>
        <taxon>fabids</taxon>
        <taxon>Rosales</taxon>
        <taxon>Rhamnaceae</taxon>
        <taxon>Paliureae</taxon>
        <taxon>Ziziphus</taxon>
    </lineage>
</organism>
<keyword evidence="3" id="KW-0812">Transmembrane</keyword>
<evidence type="ECO:0000259" key="9">
    <source>
        <dbReference type="Pfam" id="PF14416"/>
    </source>
</evidence>
<keyword evidence="10" id="KW-1185">Reference proteome</keyword>
<dbReference type="InterPro" id="IPR025846">
    <property type="entry name" value="TBL_N"/>
</dbReference>
<dbReference type="InterPro" id="IPR029962">
    <property type="entry name" value="TBL"/>
</dbReference>
<dbReference type="PANTHER" id="PTHR32285:SF149">
    <property type="entry name" value="TRICHOME BIREFRINGENCE-LIKE N-TERMINAL DOMAIN-CONTAINING PROTEIN"/>
    <property type="match status" value="1"/>
</dbReference>
<evidence type="ECO:0000256" key="2">
    <source>
        <dbReference type="ARBA" id="ARBA00007727"/>
    </source>
</evidence>
<evidence type="ECO:0000313" key="10">
    <source>
        <dbReference type="Proteomes" id="UP001652623"/>
    </source>
</evidence>
<dbReference type="InParanoid" id="A0A6P3ZPQ9"/>
<evidence type="ECO:0000259" key="8">
    <source>
        <dbReference type="Pfam" id="PF13839"/>
    </source>
</evidence>
<feature type="signal peptide" evidence="7">
    <location>
        <begin position="1"/>
        <end position="23"/>
    </location>
</feature>
<protein>
    <submittedName>
        <fullName evidence="11">Protein trichome birefringence-like 38</fullName>
    </submittedName>
</protein>
<accession>A0A6P3ZPQ9</accession>